<feature type="region of interest" description="Disordered" evidence="1">
    <location>
        <begin position="494"/>
        <end position="513"/>
    </location>
</feature>
<keyword evidence="4" id="KW-1185">Reference proteome</keyword>
<accession>A0A511T9A5</accession>
<sequence length="626" mass="67970">MTGLLLALVISACPPERRALTREEVESITFTRLERFSSEAELDAHLAQVEAIRSSLATGGGPVIGCGGEHADGEPSPQPPDESEPSITNNQEAGVDEGDIVKAVGDWFVVLRRGRLFTVRQGEGTLEPVTQVDAHAPGFTRGSWYDEMLVYGRRIVVVGYSYSVDATEIGLFRLDDAGGLTHEATHFLSSSDYYSTRNYTSRLVGGTLVFYLPYPLSSGGTVSLPSTRAWVRGNETTAWHPILSRLEVFKPVQTTLTPVLHTVVRCDLDAAEFTCTASALMAPVSRTFYVSRDAVYLWVSPGFEWWTVEDGTRSTALDSVVYRLPLDGGEPGALRARGAPIDQFSLRQNEDGHLDALLVATGQGDSMWGPELTRGDGRLALLRAPLAAFDAELRVLRAEHFTVLPGPVTGTLQNRFVGNQVLWGSGHATSKDPSRGENAVWVTDVRLPLEVHRLALEHSVTRLEPLGSTGALVVGQDELGLRLSTLALTEGGPVRRDSLSRPGATQGETRSHGFFFKPDGTGGGVMGLPVRMQGGAWSHLKYGSAEVSFLRVDAGLRLSSLGALEASTEARDDGCTKSCTDWYGNARPIFYRERVFALMGYELIEARVTESAVEESSRVSYLQPVR</sequence>
<dbReference type="Pfam" id="PF09826">
    <property type="entry name" value="Beta_propel"/>
    <property type="match status" value="1"/>
</dbReference>
<reference evidence="2 5" key="2">
    <citation type="submission" date="2019-07" db="EMBL/GenBank/DDBJ databases">
        <title>Whole genome shotgun sequence of Myxococcus fulvus NBRC 100333.</title>
        <authorList>
            <person name="Hosoyama A."/>
            <person name="Uohara A."/>
            <person name="Ohji S."/>
            <person name="Ichikawa N."/>
        </authorList>
    </citation>
    <scope>NUCLEOTIDE SEQUENCE [LARGE SCALE GENOMIC DNA]</scope>
    <source>
        <strain evidence="2 5">NBRC 100333</strain>
    </source>
</reference>
<reference evidence="3 4" key="1">
    <citation type="submission" date="2016-10" db="EMBL/GenBank/DDBJ databases">
        <authorList>
            <person name="Varghese N."/>
            <person name="Submissions S."/>
        </authorList>
    </citation>
    <scope>NUCLEOTIDE SEQUENCE [LARGE SCALE GENOMIC DNA]</scope>
    <source>
        <strain evidence="3 4">DSM 16525</strain>
    </source>
</reference>
<comment type="caution">
    <text evidence="2">The sequence shown here is derived from an EMBL/GenBank/DDBJ whole genome shotgun (WGS) entry which is preliminary data.</text>
</comment>
<organism evidence="2 5">
    <name type="scientific">Myxococcus fulvus</name>
    <dbReference type="NCBI Taxonomy" id="33"/>
    <lineage>
        <taxon>Bacteria</taxon>
        <taxon>Pseudomonadati</taxon>
        <taxon>Myxococcota</taxon>
        <taxon>Myxococcia</taxon>
        <taxon>Myxococcales</taxon>
        <taxon>Cystobacterineae</taxon>
        <taxon>Myxococcaceae</taxon>
        <taxon>Myxococcus</taxon>
    </lineage>
</organism>
<evidence type="ECO:0000313" key="4">
    <source>
        <dbReference type="Proteomes" id="UP000183760"/>
    </source>
</evidence>
<evidence type="ECO:0000256" key="1">
    <source>
        <dbReference type="SAM" id="MobiDB-lite"/>
    </source>
</evidence>
<dbReference type="EMBL" id="BJXR01000040">
    <property type="protein sequence ID" value="GEN10765.1"/>
    <property type="molecule type" value="Genomic_DNA"/>
</dbReference>
<evidence type="ECO:0000313" key="2">
    <source>
        <dbReference type="EMBL" id="GEN10765.1"/>
    </source>
</evidence>
<dbReference type="STRING" id="1334629.MFUL124B02_40675"/>
<dbReference type="InterPro" id="IPR019198">
    <property type="entry name" value="Beta_propeller_containing"/>
</dbReference>
<dbReference type="Proteomes" id="UP000183760">
    <property type="component" value="Unassembled WGS sequence"/>
</dbReference>
<feature type="region of interest" description="Disordered" evidence="1">
    <location>
        <begin position="63"/>
        <end position="95"/>
    </location>
</feature>
<gene>
    <name evidence="2" type="ORF">MFU01_58020</name>
    <name evidence="3" type="ORF">SAMN05443572_112185</name>
</gene>
<dbReference type="AlphaFoldDB" id="A0A511T9A5"/>
<evidence type="ECO:0000313" key="3">
    <source>
        <dbReference type="EMBL" id="SEU37671.1"/>
    </source>
</evidence>
<protein>
    <submittedName>
        <fullName evidence="3">Beta propeller domain-containing protein</fullName>
    </submittedName>
</protein>
<evidence type="ECO:0000313" key="5">
    <source>
        <dbReference type="Proteomes" id="UP000321514"/>
    </source>
</evidence>
<proteinExistence type="predicted"/>
<dbReference type="Proteomes" id="UP000321514">
    <property type="component" value="Unassembled WGS sequence"/>
</dbReference>
<name>A0A511T9A5_MYXFU</name>
<dbReference type="EMBL" id="FOIB01000012">
    <property type="protein sequence ID" value="SEU37671.1"/>
    <property type="molecule type" value="Genomic_DNA"/>
</dbReference>